<gene>
    <name evidence="3" type="ORF">P7D78_01610</name>
</gene>
<sequence length="144" mass="16327">MCKKSIVALSLILSVFALASCTADKEKITEQSETISSLQSQNSSLKKELSDLREIKRGETVELSGIVRVGKTLSAGYYNIESKSNKEETFLFYKDKEAFEKNESKNELLIPDSNEQKTNIRFNYKLEEGNILEILDPLFFTRTG</sequence>
<evidence type="ECO:0000256" key="1">
    <source>
        <dbReference type="SAM" id="Coils"/>
    </source>
</evidence>
<feature type="signal peptide" evidence="2">
    <location>
        <begin position="1"/>
        <end position="19"/>
    </location>
</feature>
<keyword evidence="2" id="KW-0732">Signal</keyword>
<organism evidence="3 4">
    <name type="scientific">Enterococcus raffinosus</name>
    <dbReference type="NCBI Taxonomy" id="71452"/>
    <lineage>
        <taxon>Bacteria</taxon>
        <taxon>Bacillati</taxon>
        <taxon>Bacillota</taxon>
        <taxon>Bacilli</taxon>
        <taxon>Lactobacillales</taxon>
        <taxon>Enterococcaceae</taxon>
        <taxon>Enterococcus</taxon>
    </lineage>
</organism>
<accession>A0AAW8STC4</accession>
<evidence type="ECO:0000313" key="4">
    <source>
        <dbReference type="Proteomes" id="UP001249240"/>
    </source>
</evidence>
<dbReference type="RefSeq" id="WP_028020610.1">
    <property type="nucleotide sequence ID" value="NZ_BAAAXM010000060.1"/>
</dbReference>
<dbReference type="AlphaFoldDB" id="A0AAW8STC4"/>
<dbReference type="EMBL" id="JARPXM010000001">
    <property type="protein sequence ID" value="MDT2536807.1"/>
    <property type="molecule type" value="Genomic_DNA"/>
</dbReference>
<evidence type="ECO:0000256" key="2">
    <source>
        <dbReference type="SAM" id="SignalP"/>
    </source>
</evidence>
<dbReference type="Proteomes" id="UP001249240">
    <property type="component" value="Unassembled WGS sequence"/>
</dbReference>
<protein>
    <recommendedName>
        <fullName evidence="5">Lipoprotein</fullName>
    </recommendedName>
</protein>
<proteinExistence type="predicted"/>
<evidence type="ECO:0000313" key="3">
    <source>
        <dbReference type="EMBL" id="MDT2536807.1"/>
    </source>
</evidence>
<dbReference type="PROSITE" id="PS51257">
    <property type="entry name" value="PROKAR_LIPOPROTEIN"/>
    <property type="match status" value="1"/>
</dbReference>
<comment type="caution">
    <text evidence="3">The sequence shown here is derived from an EMBL/GenBank/DDBJ whole genome shotgun (WGS) entry which is preliminary data.</text>
</comment>
<keyword evidence="1" id="KW-0175">Coiled coil</keyword>
<feature type="chain" id="PRO_5043768215" description="Lipoprotein" evidence="2">
    <location>
        <begin position="20"/>
        <end position="144"/>
    </location>
</feature>
<name>A0AAW8STC4_9ENTE</name>
<feature type="coiled-coil region" evidence="1">
    <location>
        <begin position="28"/>
        <end position="55"/>
    </location>
</feature>
<evidence type="ECO:0008006" key="5">
    <source>
        <dbReference type="Google" id="ProtNLM"/>
    </source>
</evidence>
<reference evidence="3" key="1">
    <citation type="submission" date="2023-03" db="EMBL/GenBank/DDBJ databases">
        <authorList>
            <person name="Shen W."/>
            <person name="Cai J."/>
        </authorList>
    </citation>
    <scope>NUCLEOTIDE SEQUENCE</scope>
    <source>
        <strain evidence="3">B646-2</strain>
    </source>
</reference>